<feature type="signal peptide" evidence="1">
    <location>
        <begin position="1"/>
        <end position="21"/>
    </location>
</feature>
<accession>A0ABY7C8S4</accession>
<proteinExistence type="predicted"/>
<name>A0ABY7C8S4_9BASI</name>
<sequence length="164" mass="18522">MIFFHMSEYLLILLKVCYISAALTSSIHSSEKPACDELGRVFLQSNMNENSHPQQLFQFFPTPPNLQSEEKKSTPERLELSQMPPALDSHIEGAVYRDRQGRKRPLHVWPCQESEVAAANHKSASKKVKLDLSLTLGPPSDSDLGYCWQQESAIIAVPKMIIKQ</sequence>
<protein>
    <submittedName>
        <fullName evidence="2">Uncharacterized protein</fullName>
    </submittedName>
</protein>
<dbReference type="EMBL" id="CP110421">
    <property type="protein sequence ID" value="WAQ80758.1"/>
    <property type="molecule type" value="Genomic_DNA"/>
</dbReference>
<dbReference type="GeneID" id="77806936"/>
<dbReference type="Proteomes" id="UP001164743">
    <property type="component" value="Chromosome 1A"/>
</dbReference>
<dbReference type="RefSeq" id="XP_053016313.1">
    <property type="nucleotide sequence ID" value="XM_053166052.1"/>
</dbReference>
<evidence type="ECO:0000313" key="2">
    <source>
        <dbReference type="EMBL" id="WAQ80758.1"/>
    </source>
</evidence>
<evidence type="ECO:0000313" key="3">
    <source>
        <dbReference type="Proteomes" id="UP001164743"/>
    </source>
</evidence>
<keyword evidence="1" id="KW-0732">Signal</keyword>
<gene>
    <name evidence="2" type="ORF">PtA15_1A96</name>
</gene>
<organism evidence="2 3">
    <name type="scientific">Puccinia triticina</name>
    <dbReference type="NCBI Taxonomy" id="208348"/>
    <lineage>
        <taxon>Eukaryota</taxon>
        <taxon>Fungi</taxon>
        <taxon>Dikarya</taxon>
        <taxon>Basidiomycota</taxon>
        <taxon>Pucciniomycotina</taxon>
        <taxon>Pucciniomycetes</taxon>
        <taxon>Pucciniales</taxon>
        <taxon>Pucciniaceae</taxon>
        <taxon>Puccinia</taxon>
    </lineage>
</organism>
<reference evidence="2" key="1">
    <citation type="submission" date="2022-10" db="EMBL/GenBank/DDBJ databases">
        <title>Puccinia triticina Genome sequencing and assembly.</title>
        <authorList>
            <person name="Li C."/>
        </authorList>
    </citation>
    <scope>NUCLEOTIDE SEQUENCE</scope>
    <source>
        <strain evidence="2">Pt15</strain>
    </source>
</reference>
<feature type="chain" id="PRO_5046998225" evidence="1">
    <location>
        <begin position="22"/>
        <end position="164"/>
    </location>
</feature>
<evidence type="ECO:0000256" key="1">
    <source>
        <dbReference type="SAM" id="SignalP"/>
    </source>
</evidence>
<keyword evidence="3" id="KW-1185">Reference proteome</keyword>